<dbReference type="AlphaFoldDB" id="A0A6M8HVS5"/>
<name>A0A6M8HVS5_9PROT</name>
<gene>
    <name evidence="3" type="ORF">HN018_15830</name>
</gene>
<sequence length="549" mass="60370">MPRPRRNRPSPSSLLPSRPVVLGLAGLLAAAGSSGGAHAQGHSATLHTAPQFAALPQTRSNPTKAQAPQSIHTGDWGIFNRLDGSPAGFGPVARYGVARWAEDWSALRNPKLRSDPFDPLKFIPLNDSKSIYLTLSGESRLKNWFENRPFLGTQKPDDSGRMTVRNIVGADLHIGEHLRIYGELINGEAAGWNGYGYNTTYRTRLDTQQLFVEAKATLLGAKTGVIVGRQQFLDAPNYVLYARETPNIPLSWNGVRGYAVFPRIRFDAYDFTLTNTAQQQLFRDNENYNSRLFGGNTSYALPDFKVLGQPGRVFVDLFYIGYLLGGTPAAIATATGTQAGSTLRNNYGTRIWGKAGPIEFSVGGIYQGGEFRAAKTNVSRDVSAFSINSFLGYRFQSIYGRPLVGIQSDVYSGGSYNRKTGDVHTYSAPYNPSTNYLDTTTYFAPSNLVSIAPSIEYTPSQSTLLRFKVPVLWRENTDDAVYGASRIYSFRSKLAGGFIGTVPQASLGWRITRHLTWTHDLARYFASHAMQKAGASSGTYYLSTLAFRF</sequence>
<evidence type="ECO:0000313" key="4">
    <source>
        <dbReference type="Proteomes" id="UP000500767"/>
    </source>
</evidence>
<feature type="chain" id="PRO_5027077030" evidence="1">
    <location>
        <begin position="40"/>
        <end position="549"/>
    </location>
</feature>
<feature type="domain" description="Alginate export" evidence="2">
    <location>
        <begin position="132"/>
        <end position="540"/>
    </location>
</feature>
<protein>
    <submittedName>
        <fullName evidence="3">Alginate export family protein</fullName>
    </submittedName>
</protein>
<feature type="signal peptide" evidence="1">
    <location>
        <begin position="1"/>
        <end position="39"/>
    </location>
</feature>
<dbReference type="InterPro" id="IPR025388">
    <property type="entry name" value="Alginate_export_dom"/>
</dbReference>
<dbReference type="EMBL" id="CP053708">
    <property type="protein sequence ID" value="QKE92704.1"/>
    <property type="molecule type" value="Genomic_DNA"/>
</dbReference>
<organism evidence="3 4">
    <name type="scientific">Lichenicola cladoniae</name>
    <dbReference type="NCBI Taxonomy" id="1484109"/>
    <lineage>
        <taxon>Bacteria</taxon>
        <taxon>Pseudomonadati</taxon>
        <taxon>Pseudomonadota</taxon>
        <taxon>Alphaproteobacteria</taxon>
        <taxon>Acetobacterales</taxon>
        <taxon>Acetobacteraceae</taxon>
        <taxon>Lichenicola</taxon>
    </lineage>
</organism>
<proteinExistence type="predicted"/>
<dbReference type="Pfam" id="PF13372">
    <property type="entry name" value="Alginate_exp"/>
    <property type="match status" value="1"/>
</dbReference>
<keyword evidence="1" id="KW-0732">Signal</keyword>
<evidence type="ECO:0000313" key="3">
    <source>
        <dbReference type="EMBL" id="QKE92704.1"/>
    </source>
</evidence>
<evidence type="ECO:0000256" key="1">
    <source>
        <dbReference type="SAM" id="SignalP"/>
    </source>
</evidence>
<evidence type="ECO:0000259" key="2">
    <source>
        <dbReference type="Pfam" id="PF13372"/>
    </source>
</evidence>
<dbReference type="KEGG" id="lck:HN018_15830"/>
<dbReference type="Proteomes" id="UP000500767">
    <property type="component" value="Chromosome"/>
</dbReference>
<reference evidence="3 4" key="1">
    <citation type="journal article" date="2014" name="World J. Microbiol. Biotechnol.">
        <title>Biodiversity and physiological characteristics of Antarctic and Arctic lichens-associated bacteria.</title>
        <authorList>
            <person name="Lee Y.M."/>
            <person name="Kim E.H."/>
            <person name="Lee H.K."/>
            <person name="Hong S.G."/>
        </authorList>
    </citation>
    <scope>NUCLEOTIDE SEQUENCE [LARGE SCALE GENOMIC DNA]</scope>
    <source>
        <strain evidence="3 4">PAMC 26569</strain>
    </source>
</reference>
<keyword evidence="4" id="KW-1185">Reference proteome</keyword>
<accession>A0A6M8HVS5</accession>